<organism evidence="1 2">
    <name type="scientific">Methanobrevibacter millerae</name>
    <dbReference type="NCBI Taxonomy" id="230361"/>
    <lineage>
        <taxon>Archaea</taxon>
        <taxon>Methanobacteriati</taxon>
        <taxon>Methanobacteriota</taxon>
        <taxon>Methanomada group</taxon>
        <taxon>Methanobacteria</taxon>
        <taxon>Methanobacteriales</taxon>
        <taxon>Methanobacteriaceae</taxon>
        <taxon>Methanobrevibacter</taxon>
    </lineage>
</organism>
<name>A0A1G5VT98_9EURY</name>
<dbReference type="Gene3D" id="3.80.10.10">
    <property type="entry name" value="Ribonuclease Inhibitor"/>
    <property type="match status" value="1"/>
</dbReference>
<keyword evidence="2" id="KW-1185">Reference proteome</keyword>
<dbReference type="InterPro" id="IPR032675">
    <property type="entry name" value="LRR_dom_sf"/>
</dbReference>
<accession>A0A1G5VT98</accession>
<dbReference type="InterPro" id="IPR005046">
    <property type="entry name" value="DUF285"/>
</dbReference>
<sequence>MFSEPDFLPFNLLEALLKYFESGESQYVTIDLEGKETTVKFSSDISAGGNVLYESTIDYAKEFIAQLEESFNSNPIYSSLTDNEDYNELVKLINNIKIHIRRQENPFIGFLESKFEQIINPDIDDDIRDKYFKEFEELNTTTSSIYDLGDLSVLIILKDGTNLTRWSDIEDKKDVLYVSEDLSDRMHVAHEYANLESLKSAIVKGITHEVKDVSSMFCDCHSLEYVFGFDSWNFSNIKKMDCMFMNCSLLSDISFLKSFDVSNVTDMMAVFQNCISLTDLSPLKSWNVSNVENMHAIFCICSNLAGLNGLESWDVSNVKKMESMFHECRSLADISQLANWKPDNVENLYEMFRDCYSLRDCEALNGWNIKSNVNMIDMFKYCENVQKPEWYFDSTSKVEEYIKGIDDEEKLIDIAYNDSDYIARKFAAYYISDEDVLKDLIQKGSGMGVLEAAVKNKSLNDDEFLFEQFNRDDLSEAYKYFLIEGISDESYLARIAQNDYALCFRMQAINMISDKSVLEDISRDDDNMSVCNFALKRLENL</sequence>
<evidence type="ECO:0008006" key="3">
    <source>
        <dbReference type="Google" id="ProtNLM"/>
    </source>
</evidence>
<dbReference type="Proteomes" id="UP000323439">
    <property type="component" value="Unassembled WGS sequence"/>
</dbReference>
<dbReference type="EMBL" id="FMXB01000005">
    <property type="protein sequence ID" value="SDA49131.1"/>
    <property type="molecule type" value="Genomic_DNA"/>
</dbReference>
<evidence type="ECO:0000313" key="1">
    <source>
        <dbReference type="EMBL" id="SDA49131.1"/>
    </source>
</evidence>
<proteinExistence type="predicted"/>
<gene>
    <name evidence="1" type="ORF">SAMN02910315_00891</name>
</gene>
<protein>
    <recommendedName>
        <fullName evidence="3">Surface protein</fullName>
    </recommendedName>
</protein>
<dbReference type="AlphaFoldDB" id="A0A1G5VT98"/>
<reference evidence="1 2" key="1">
    <citation type="submission" date="2016-10" db="EMBL/GenBank/DDBJ databases">
        <authorList>
            <person name="Varghese N."/>
            <person name="Submissions S."/>
        </authorList>
    </citation>
    <scope>NUCLEOTIDE SEQUENCE [LARGE SCALE GENOMIC DNA]</scope>
    <source>
        <strain evidence="1 2">DSM 16643</strain>
    </source>
</reference>
<dbReference type="RefSeq" id="WP_149731469.1">
    <property type="nucleotide sequence ID" value="NZ_FMXB01000005.1"/>
</dbReference>
<dbReference type="Pfam" id="PF03382">
    <property type="entry name" value="DUF285"/>
    <property type="match status" value="1"/>
</dbReference>
<evidence type="ECO:0000313" key="2">
    <source>
        <dbReference type="Proteomes" id="UP000323439"/>
    </source>
</evidence>